<feature type="compositionally biased region" description="Basic and acidic residues" evidence="3">
    <location>
        <begin position="39"/>
        <end position="48"/>
    </location>
</feature>
<keyword evidence="6" id="KW-1185">Reference proteome</keyword>
<dbReference type="InterPro" id="IPR011992">
    <property type="entry name" value="EF-hand-dom_pair"/>
</dbReference>
<feature type="region of interest" description="Disordered" evidence="3">
    <location>
        <begin position="492"/>
        <end position="553"/>
    </location>
</feature>
<evidence type="ECO:0000313" key="6">
    <source>
        <dbReference type="Proteomes" id="UP001217089"/>
    </source>
</evidence>
<evidence type="ECO:0000256" key="2">
    <source>
        <dbReference type="SAM" id="Coils"/>
    </source>
</evidence>
<dbReference type="Gene3D" id="1.10.287.1490">
    <property type="match status" value="1"/>
</dbReference>
<feature type="compositionally biased region" description="Low complexity" evidence="3">
    <location>
        <begin position="539"/>
        <end position="551"/>
    </location>
</feature>
<evidence type="ECO:0008006" key="7">
    <source>
        <dbReference type="Google" id="ProtNLM"/>
    </source>
</evidence>
<accession>A0ABQ9EPV5</accession>
<dbReference type="PROSITE" id="PS00018">
    <property type="entry name" value="EF_HAND_1"/>
    <property type="match status" value="1"/>
</dbReference>
<feature type="compositionally biased region" description="Polar residues" evidence="3">
    <location>
        <begin position="499"/>
        <end position="538"/>
    </location>
</feature>
<protein>
    <recommendedName>
        <fullName evidence="7">EF-hand calcium-binding domain-containing protein 14</fullName>
    </recommendedName>
</protein>
<name>A0ABQ9EPV5_TEGGR</name>
<feature type="region of interest" description="Disordered" evidence="3">
    <location>
        <begin position="322"/>
        <end position="346"/>
    </location>
</feature>
<feature type="region of interest" description="Disordered" evidence="3">
    <location>
        <begin position="1"/>
        <end position="48"/>
    </location>
</feature>
<comment type="caution">
    <text evidence="5">The sequence shown here is derived from an EMBL/GenBank/DDBJ whole genome shotgun (WGS) entry which is preliminary data.</text>
</comment>
<evidence type="ECO:0000256" key="1">
    <source>
        <dbReference type="ARBA" id="ARBA00022837"/>
    </source>
</evidence>
<proteinExistence type="predicted"/>
<feature type="transmembrane region" description="Helical" evidence="4">
    <location>
        <begin position="73"/>
        <end position="102"/>
    </location>
</feature>
<keyword evidence="4" id="KW-1133">Transmembrane helix</keyword>
<feature type="compositionally biased region" description="Polar residues" evidence="3">
    <location>
        <begin position="326"/>
        <end position="346"/>
    </location>
</feature>
<feature type="coiled-coil region" evidence="2">
    <location>
        <begin position="203"/>
        <end position="237"/>
    </location>
</feature>
<evidence type="ECO:0000313" key="5">
    <source>
        <dbReference type="EMBL" id="KAJ8305293.1"/>
    </source>
</evidence>
<dbReference type="InterPro" id="IPR018247">
    <property type="entry name" value="EF_Hand_1_Ca_BS"/>
</dbReference>
<feature type="region of interest" description="Disordered" evidence="3">
    <location>
        <begin position="575"/>
        <end position="598"/>
    </location>
</feature>
<evidence type="ECO:0000256" key="4">
    <source>
        <dbReference type="SAM" id="Phobius"/>
    </source>
</evidence>
<dbReference type="SUPFAM" id="SSF47473">
    <property type="entry name" value="EF-hand"/>
    <property type="match status" value="1"/>
</dbReference>
<evidence type="ECO:0000256" key="3">
    <source>
        <dbReference type="SAM" id="MobiDB-lite"/>
    </source>
</evidence>
<keyword evidence="1" id="KW-0106">Calcium</keyword>
<dbReference type="Proteomes" id="UP001217089">
    <property type="component" value="Unassembled WGS sequence"/>
</dbReference>
<keyword evidence="2" id="KW-0175">Coiled coil</keyword>
<gene>
    <name evidence="5" type="ORF">KUTeg_015838</name>
</gene>
<dbReference type="EMBL" id="JARBDR010000813">
    <property type="protein sequence ID" value="KAJ8305293.1"/>
    <property type="molecule type" value="Genomic_DNA"/>
</dbReference>
<keyword evidence="4" id="KW-0472">Membrane</keyword>
<reference evidence="5 6" key="1">
    <citation type="submission" date="2022-12" db="EMBL/GenBank/DDBJ databases">
        <title>Chromosome-level genome of Tegillarca granosa.</title>
        <authorList>
            <person name="Kim J."/>
        </authorList>
    </citation>
    <scope>NUCLEOTIDE SEQUENCE [LARGE SCALE GENOMIC DNA]</scope>
    <source>
        <strain evidence="5">Teg-2019</strain>
        <tissue evidence="5">Adductor muscle</tissue>
    </source>
</reference>
<dbReference type="InterPro" id="IPR042352">
    <property type="entry name" value="EFCAB14"/>
</dbReference>
<dbReference type="PANTHER" id="PTHR15717">
    <property type="entry name" value="PROTEIN KIAA0494"/>
    <property type="match status" value="1"/>
</dbReference>
<dbReference type="PANTHER" id="PTHR15717:SF2">
    <property type="entry name" value="EF-HAND CALCIUM-BINDING DOMAIN-CONTAINING PROTEIN 14"/>
    <property type="match status" value="1"/>
</dbReference>
<keyword evidence="4" id="KW-0812">Transmembrane</keyword>
<sequence length="637" mass="70543">MLDPQSKLNVEFKPPKRMKKRRQLDALVSNGKLRRKSKNGQEHELLRSDSESSEIDEFNIATQKSYIRHRGSLASSCSTCLVVFGIFLVGGCILTCIGLIWMQFQMKQNLDNIRHRIATVEGRNQDNLENSQSVHSQIQAINKTVQSYKTGTNGLDQIVKNLSDITNKIAALNTATESIKVGLKAAPELKQIPTKLKAVSESVTSLGSDVETLKGQVEDLKKEKEVVEMKLKELEDKYKAAVDPKETSPSKESGSDFNPDFTGDILQKYDNVSKSLVKVNTTIWNRLDFLQTQLTAHKDKFALVDNITELIQKEINILKTEIPPKSTDSTSQESSKNKDQSVSANGQNLVTEEQVAVILNDLLNKMGLLNRTLDDGNKDSNTLDSLLEKVDNVTFIVTKLKEQFTKMKSETTEPKDTTSSNSSLADLLQFKANALQTFDNLQKSVDDLSGDVQNVFTALTQNKNQLVQLNHTVVYLKNYLAVLGYNNVTESSAMKPGQETPTSSMVTPISSKKTNIPSMETSVPSLEMTSQKTQSPKRSTASPTTAGSTGTIHIKGIETYDDLELGFRRWDRSGEGLVDPNDLPDYLGPNTPDPEELKKYDVNGDNLYSIEEFEAALGIKPPATLKLPVQDEDAGSL</sequence>
<organism evidence="5 6">
    <name type="scientific">Tegillarca granosa</name>
    <name type="common">Malaysian cockle</name>
    <name type="synonym">Anadara granosa</name>
    <dbReference type="NCBI Taxonomy" id="220873"/>
    <lineage>
        <taxon>Eukaryota</taxon>
        <taxon>Metazoa</taxon>
        <taxon>Spiralia</taxon>
        <taxon>Lophotrochozoa</taxon>
        <taxon>Mollusca</taxon>
        <taxon>Bivalvia</taxon>
        <taxon>Autobranchia</taxon>
        <taxon>Pteriomorphia</taxon>
        <taxon>Arcoida</taxon>
        <taxon>Arcoidea</taxon>
        <taxon>Arcidae</taxon>
        <taxon>Tegillarca</taxon>
    </lineage>
</organism>